<keyword evidence="1" id="KW-0378">Hydrolase</keyword>
<dbReference type="VEuPathDB" id="VectorBase:ISCW005578"/>
<dbReference type="STRING" id="6945.B7PLQ5"/>
<dbReference type="VEuPathDB" id="VectorBase:ISCI011380"/>
<dbReference type="GO" id="GO:0006310">
    <property type="term" value="P:DNA recombination"/>
    <property type="evidence" value="ECO:0007669"/>
    <property type="project" value="UniProtKB-KW"/>
</dbReference>
<dbReference type="GO" id="GO:0006281">
    <property type="term" value="P:DNA repair"/>
    <property type="evidence" value="ECO:0007669"/>
    <property type="project" value="UniProtKB-KW"/>
</dbReference>
<keyword evidence="1" id="KW-0234">DNA repair</keyword>
<dbReference type="EMBL" id="DS741976">
    <property type="protein sequence ID" value="EEC07527.1"/>
    <property type="molecule type" value="Genomic_DNA"/>
</dbReference>
<keyword evidence="1 3" id="KW-0347">Helicase</keyword>
<dbReference type="Pfam" id="PF05970">
    <property type="entry name" value="PIF1"/>
    <property type="match status" value="1"/>
</dbReference>
<dbReference type="EMBL" id="ABJB010572214">
    <property type="status" value="NOT_ANNOTATED_CDS"/>
    <property type="molecule type" value="Genomic_DNA"/>
</dbReference>
<evidence type="ECO:0000313" key="3">
    <source>
        <dbReference type="EMBL" id="EEC07527.1"/>
    </source>
</evidence>
<proteinExistence type="inferred from homology"/>
<feature type="domain" description="DNA helicase Pif1-like DEAD-box helicase" evidence="2">
    <location>
        <begin position="82"/>
        <end position="243"/>
    </location>
</feature>
<accession>B7PLQ5</accession>
<comment type="cofactor">
    <cofactor evidence="1">
        <name>Mg(2+)</name>
        <dbReference type="ChEBI" id="CHEBI:18420"/>
    </cofactor>
</comment>
<keyword evidence="5" id="KW-1185">Reference proteome</keyword>
<reference evidence="3 5" key="1">
    <citation type="submission" date="2008-03" db="EMBL/GenBank/DDBJ databases">
        <title>Annotation of Ixodes scapularis.</title>
        <authorList>
            <consortium name="Ixodes scapularis Genome Project Consortium"/>
            <person name="Caler E."/>
            <person name="Hannick L.I."/>
            <person name="Bidwell S."/>
            <person name="Joardar V."/>
            <person name="Thiagarajan M."/>
            <person name="Amedeo P."/>
            <person name="Galinsky K.J."/>
            <person name="Schobel S."/>
            <person name="Inman J."/>
            <person name="Hostetler J."/>
            <person name="Miller J."/>
            <person name="Hammond M."/>
            <person name="Megy K."/>
            <person name="Lawson D."/>
            <person name="Kodira C."/>
            <person name="Sutton G."/>
            <person name="Meyer J."/>
            <person name="Hill C.A."/>
            <person name="Birren B."/>
            <person name="Nene V."/>
            <person name="Collins F."/>
            <person name="Alarcon-Chaidez F."/>
            <person name="Wikel S."/>
            <person name="Strausberg R."/>
        </authorList>
    </citation>
    <scope>NUCLEOTIDE SEQUENCE [LARGE SCALE GENOMIC DNA]</scope>
    <source>
        <strain evidence="5">Wikel</strain>
        <strain evidence="3">Wikel colony</strain>
    </source>
</reference>
<comment type="similarity">
    <text evidence="1">Belongs to the helicase family.</text>
</comment>
<evidence type="ECO:0000313" key="5">
    <source>
        <dbReference type="Proteomes" id="UP000001555"/>
    </source>
</evidence>
<dbReference type="VEuPathDB" id="VectorBase:ISCP_010999"/>
<dbReference type="GO" id="GO:0016787">
    <property type="term" value="F:hydrolase activity"/>
    <property type="evidence" value="ECO:0007669"/>
    <property type="project" value="UniProtKB-KW"/>
</dbReference>
<keyword evidence="1" id="KW-0227">DNA damage</keyword>
<sequence length="263" mass="30210">MYIEAVMELAPNILRKEDDSEETRRPKTRVSTAVHADEDMDILQDMEYVAAVLTERTRCAAVQKRDDITRRRREYDLMRRTNVEQHEIPREIIHRATTPDPKLFWVFLTGPAGCGKMYVLRLIMDMCNRYYNAASDSSCSSNAYVVCTSTGKAAVALGGTTVHAAFKLMRHNDGGFRDSDLNTFRTAFANVKCAIIDEVSMLFPDTFDRIDSRLRRMTYKYDVPFGKLDVVMCDDLKQLPPFRASKVFKHANEHNKIFNSEVK</sequence>
<dbReference type="GO" id="GO:0005524">
    <property type="term" value="F:ATP binding"/>
    <property type="evidence" value="ECO:0007669"/>
    <property type="project" value="UniProtKB-KW"/>
</dbReference>
<dbReference type="InterPro" id="IPR027417">
    <property type="entry name" value="P-loop_NTPase"/>
</dbReference>
<keyword evidence="1" id="KW-0067">ATP-binding</keyword>
<dbReference type="GO" id="GO:0000723">
    <property type="term" value="P:telomere maintenance"/>
    <property type="evidence" value="ECO:0007669"/>
    <property type="project" value="InterPro"/>
</dbReference>
<dbReference type="EC" id="5.6.2.3" evidence="1"/>
<dbReference type="PaxDb" id="6945-B7PLQ5"/>
<dbReference type="PANTHER" id="PTHR47642">
    <property type="entry name" value="ATP-DEPENDENT DNA HELICASE"/>
    <property type="match status" value="1"/>
</dbReference>
<dbReference type="Gene3D" id="3.40.50.300">
    <property type="entry name" value="P-loop containing nucleotide triphosphate hydrolases"/>
    <property type="match status" value="1"/>
</dbReference>
<evidence type="ECO:0000259" key="2">
    <source>
        <dbReference type="Pfam" id="PF05970"/>
    </source>
</evidence>
<evidence type="ECO:0000256" key="1">
    <source>
        <dbReference type="RuleBase" id="RU363044"/>
    </source>
</evidence>
<dbReference type="PANTHER" id="PTHR47642:SF5">
    <property type="entry name" value="ATP-DEPENDENT DNA HELICASE"/>
    <property type="match status" value="1"/>
</dbReference>
<reference evidence="4" key="2">
    <citation type="submission" date="2020-05" db="UniProtKB">
        <authorList>
            <consortium name="EnsemblMetazoa"/>
        </authorList>
    </citation>
    <scope>IDENTIFICATION</scope>
    <source>
        <strain evidence="4">wikel</strain>
    </source>
</reference>
<dbReference type="Proteomes" id="UP000001555">
    <property type="component" value="Unassembled WGS sequence"/>
</dbReference>
<dbReference type="EnsemblMetazoa" id="ISCW005578-RA">
    <property type="protein sequence ID" value="ISCW005578-PA"/>
    <property type="gene ID" value="ISCW005578"/>
</dbReference>
<evidence type="ECO:0000313" key="4">
    <source>
        <dbReference type="EnsemblMetazoa" id="ISCW005578-PA"/>
    </source>
</evidence>
<protein>
    <recommendedName>
        <fullName evidence="1">ATP-dependent DNA helicase</fullName>
        <ecNumber evidence="1">5.6.2.3</ecNumber>
    </recommendedName>
</protein>
<name>B7PLQ5_IXOSC</name>
<dbReference type="OrthoDB" id="6415621at2759"/>
<dbReference type="InterPro" id="IPR010285">
    <property type="entry name" value="DNA_helicase_pif1-like_DEAD"/>
</dbReference>
<keyword evidence="1" id="KW-0233">DNA recombination</keyword>
<dbReference type="VEuPathDB" id="VectorBase:ISCI003844"/>
<gene>
    <name evidence="3" type="ORF">IscW_ISCW005578</name>
</gene>
<dbReference type="SUPFAM" id="SSF52540">
    <property type="entry name" value="P-loop containing nucleoside triphosphate hydrolases"/>
    <property type="match status" value="1"/>
</dbReference>
<comment type="catalytic activity">
    <reaction evidence="1">
        <text>ATP + H2O = ADP + phosphate + H(+)</text>
        <dbReference type="Rhea" id="RHEA:13065"/>
        <dbReference type="ChEBI" id="CHEBI:15377"/>
        <dbReference type="ChEBI" id="CHEBI:15378"/>
        <dbReference type="ChEBI" id="CHEBI:30616"/>
        <dbReference type="ChEBI" id="CHEBI:43474"/>
        <dbReference type="ChEBI" id="CHEBI:456216"/>
        <dbReference type="EC" id="5.6.2.3"/>
    </reaction>
</comment>
<dbReference type="AlphaFoldDB" id="B7PLQ5"/>
<dbReference type="HOGENOM" id="CLU_1058782_0_0_1"/>
<dbReference type="GO" id="GO:0043139">
    <property type="term" value="F:5'-3' DNA helicase activity"/>
    <property type="evidence" value="ECO:0007669"/>
    <property type="project" value="UniProtKB-EC"/>
</dbReference>
<dbReference type="InParanoid" id="B7PLQ5"/>
<keyword evidence="1" id="KW-0547">Nucleotide-binding</keyword>
<organism>
    <name type="scientific">Ixodes scapularis</name>
    <name type="common">Black-legged tick</name>
    <name type="synonym">Deer tick</name>
    <dbReference type="NCBI Taxonomy" id="6945"/>
    <lineage>
        <taxon>Eukaryota</taxon>
        <taxon>Metazoa</taxon>
        <taxon>Ecdysozoa</taxon>
        <taxon>Arthropoda</taxon>
        <taxon>Chelicerata</taxon>
        <taxon>Arachnida</taxon>
        <taxon>Acari</taxon>
        <taxon>Parasitiformes</taxon>
        <taxon>Ixodida</taxon>
        <taxon>Ixodoidea</taxon>
        <taxon>Ixodidae</taxon>
        <taxon>Ixodinae</taxon>
        <taxon>Ixodes</taxon>
    </lineage>
</organism>
<dbReference type="InterPro" id="IPR051055">
    <property type="entry name" value="PIF1_helicase"/>
</dbReference>